<sequence length="74" mass="7411">MGGLRPFHSASRIAGSVCRGRNVVRGGGVAGWRLGSGGDEADGPPGLTRTGGGFDVSAVRGRGPQLPVRPLISS</sequence>
<comment type="caution">
    <text evidence="2">The sequence shown here is derived from an EMBL/GenBank/DDBJ whole genome shotgun (WGS) entry which is preliminary data.</text>
</comment>
<dbReference type="Proteomes" id="UP000318380">
    <property type="component" value="Unassembled WGS sequence"/>
</dbReference>
<feature type="region of interest" description="Disordered" evidence="1">
    <location>
        <begin position="32"/>
        <end position="74"/>
    </location>
</feature>
<evidence type="ECO:0000313" key="3">
    <source>
        <dbReference type="Proteomes" id="UP000318380"/>
    </source>
</evidence>
<dbReference type="EMBL" id="VIVK01000001">
    <property type="protein sequence ID" value="TWD80803.1"/>
    <property type="molecule type" value="Genomic_DNA"/>
</dbReference>
<evidence type="ECO:0000256" key="1">
    <source>
        <dbReference type="SAM" id="MobiDB-lite"/>
    </source>
</evidence>
<organism evidence="2 3">
    <name type="scientific">Kribbella amoyensis</name>
    <dbReference type="NCBI Taxonomy" id="996641"/>
    <lineage>
        <taxon>Bacteria</taxon>
        <taxon>Bacillati</taxon>
        <taxon>Actinomycetota</taxon>
        <taxon>Actinomycetes</taxon>
        <taxon>Propionibacteriales</taxon>
        <taxon>Kribbellaceae</taxon>
        <taxon>Kribbella</taxon>
    </lineage>
</organism>
<keyword evidence="3" id="KW-1185">Reference proteome</keyword>
<evidence type="ECO:0000313" key="2">
    <source>
        <dbReference type="EMBL" id="TWD80803.1"/>
    </source>
</evidence>
<dbReference type="AlphaFoldDB" id="A0A561BPS3"/>
<name>A0A561BPS3_9ACTN</name>
<proteinExistence type="predicted"/>
<accession>A0A561BPS3</accession>
<reference evidence="2 3" key="1">
    <citation type="submission" date="2019-06" db="EMBL/GenBank/DDBJ databases">
        <title>Sequencing the genomes of 1000 actinobacteria strains.</title>
        <authorList>
            <person name="Klenk H.-P."/>
        </authorList>
    </citation>
    <scope>NUCLEOTIDE SEQUENCE [LARGE SCALE GENOMIC DNA]</scope>
    <source>
        <strain evidence="2 3">DSM 24683</strain>
    </source>
</reference>
<gene>
    <name evidence="2" type="ORF">FB561_1894</name>
</gene>
<protein>
    <submittedName>
        <fullName evidence="2">Uncharacterized protein</fullName>
    </submittedName>
</protein>